<protein>
    <submittedName>
        <fullName evidence="1">SGNH/GDSL hydrolase family protein</fullName>
    </submittedName>
</protein>
<proteinExistence type="predicted"/>
<keyword evidence="1" id="KW-0378">Hydrolase</keyword>
<comment type="caution">
    <text evidence="1">The sequence shown here is derived from an EMBL/GenBank/DDBJ whole genome shotgun (WGS) entry which is preliminary data.</text>
</comment>
<keyword evidence="2" id="KW-1185">Reference proteome</keyword>
<accession>A0ABT5VF27</accession>
<dbReference type="InterPro" id="IPR036514">
    <property type="entry name" value="SGNH_hydro_sf"/>
</dbReference>
<name>A0ABT5VF27_9BACI</name>
<dbReference type="CDD" id="cd00229">
    <property type="entry name" value="SGNH_hydrolase"/>
    <property type="match status" value="1"/>
</dbReference>
<dbReference type="SUPFAM" id="SSF52266">
    <property type="entry name" value="SGNH hydrolase"/>
    <property type="match status" value="1"/>
</dbReference>
<reference evidence="1" key="1">
    <citation type="submission" date="2024-05" db="EMBL/GenBank/DDBJ databases">
        <title>Alkalihalobacillus sp. strain MEB203 novel alkaliphilic bacterium from Lonar Lake, India.</title>
        <authorList>
            <person name="Joshi A."/>
            <person name="Thite S."/>
            <person name="Mengade P."/>
        </authorList>
    </citation>
    <scope>NUCLEOTIDE SEQUENCE</scope>
    <source>
        <strain evidence="1">MEB 203</strain>
    </source>
</reference>
<dbReference type="RefSeq" id="WP_275118640.1">
    <property type="nucleotide sequence ID" value="NZ_JAOTPO010000007.1"/>
</dbReference>
<evidence type="ECO:0000313" key="2">
    <source>
        <dbReference type="Proteomes" id="UP001148125"/>
    </source>
</evidence>
<dbReference type="EMBL" id="JAOTPO010000007">
    <property type="protein sequence ID" value="MDE5414024.1"/>
    <property type="molecule type" value="Genomic_DNA"/>
</dbReference>
<dbReference type="GO" id="GO:0016787">
    <property type="term" value="F:hydrolase activity"/>
    <property type="evidence" value="ECO:0007669"/>
    <property type="project" value="UniProtKB-KW"/>
</dbReference>
<gene>
    <name evidence="1" type="ORF">N7Z68_11595</name>
</gene>
<sequence length="261" mass="29639">MKKLAIPFFCLVAVGIIIFGKVHYDNKLDSIGKSAKEQQLLDSSVSSTVDLEELVGLTANMSDALREKLFHKFEANENITLLVIGSDANFNSTPENSSWPFQLIDALTENYAGANFELETMNLEDMSTNHFIEINAHSKAAAIKPDVLILEPLLLNDNGIVKVDNTIENIEKLLATIKEEAPEAFFIIKPPNPIYRPTIYLEQVDRLKEFTLNSGYEYLDHWQAWPDVEDDDIKEFLTGVHPNERGHDLWAEYMINYFVSQ</sequence>
<organism evidence="1 2">
    <name type="scientific">Alkalihalobacterium chitinilyticum</name>
    <dbReference type="NCBI Taxonomy" id="2980103"/>
    <lineage>
        <taxon>Bacteria</taxon>
        <taxon>Bacillati</taxon>
        <taxon>Bacillota</taxon>
        <taxon>Bacilli</taxon>
        <taxon>Bacillales</taxon>
        <taxon>Bacillaceae</taxon>
        <taxon>Alkalihalobacterium</taxon>
    </lineage>
</organism>
<dbReference type="Gene3D" id="3.40.50.1110">
    <property type="entry name" value="SGNH hydrolase"/>
    <property type="match status" value="1"/>
</dbReference>
<evidence type="ECO:0000313" key="1">
    <source>
        <dbReference type="EMBL" id="MDE5414024.1"/>
    </source>
</evidence>
<dbReference type="Proteomes" id="UP001148125">
    <property type="component" value="Unassembled WGS sequence"/>
</dbReference>